<comment type="caution">
    <text evidence="10">The sequence shown here is derived from an EMBL/GenBank/DDBJ whole genome shotgun (WGS) entry which is preliminary data.</text>
</comment>
<evidence type="ECO:0000256" key="8">
    <source>
        <dbReference type="PIRNR" id="PIRNR028784"/>
    </source>
</evidence>
<feature type="transmembrane region" description="Helical" evidence="9">
    <location>
        <begin position="6"/>
        <end position="25"/>
    </location>
</feature>
<sequence length="94" mass="10495">MFDNIMLLAMFLLSISVLIALYRVIKGPSIHDRILALDSIGYIVIGIVAVHSIMLDSHAYLETILLIGILAFLSTIALSKYMKGRVVYGRKRDD</sequence>
<feature type="transmembrane region" description="Helical" evidence="9">
    <location>
        <begin position="34"/>
        <end position="54"/>
    </location>
</feature>
<evidence type="ECO:0000256" key="5">
    <source>
        <dbReference type="ARBA" id="ARBA00022692"/>
    </source>
</evidence>
<name>A0A3S1DKD9_9BACL</name>
<dbReference type="InterPro" id="IPR007208">
    <property type="entry name" value="MrpF/PhaF-like"/>
</dbReference>
<evidence type="ECO:0000256" key="4">
    <source>
        <dbReference type="ARBA" id="ARBA00022475"/>
    </source>
</evidence>
<keyword evidence="3 8" id="KW-0813">Transport</keyword>
<evidence type="ECO:0000256" key="2">
    <source>
        <dbReference type="ARBA" id="ARBA00009212"/>
    </source>
</evidence>
<proteinExistence type="inferred from homology"/>
<dbReference type="GO" id="GO:0005886">
    <property type="term" value="C:plasma membrane"/>
    <property type="evidence" value="ECO:0007669"/>
    <property type="project" value="UniProtKB-SubCell"/>
</dbReference>
<evidence type="ECO:0000256" key="1">
    <source>
        <dbReference type="ARBA" id="ARBA00004651"/>
    </source>
</evidence>
<evidence type="ECO:0000256" key="7">
    <source>
        <dbReference type="ARBA" id="ARBA00023136"/>
    </source>
</evidence>
<evidence type="ECO:0000256" key="9">
    <source>
        <dbReference type="SAM" id="Phobius"/>
    </source>
</evidence>
<dbReference type="OrthoDB" id="9799958at2"/>
<dbReference type="AlphaFoldDB" id="A0A3S1DKD9"/>
<reference evidence="10 11" key="1">
    <citation type="submission" date="2018-12" db="EMBL/GenBank/DDBJ databases">
        <authorList>
            <person name="Sun L."/>
            <person name="Chen Z."/>
        </authorList>
    </citation>
    <scope>NUCLEOTIDE SEQUENCE [LARGE SCALE GENOMIC DNA]</scope>
    <source>
        <strain evidence="10 11">DSM 15890</strain>
    </source>
</reference>
<dbReference type="PIRSF" id="PIRSF028784">
    <property type="entry name" value="MrpF"/>
    <property type="match status" value="1"/>
</dbReference>
<protein>
    <submittedName>
        <fullName evidence="10">Na(+)/H(+) antiporter subunit F1</fullName>
    </submittedName>
</protein>
<evidence type="ECO:0000256" key="6">
    <source>
        <dbReference type="ARBA" id="ARBA00022989"/>
    </source>
</evidence>
<organism evidence="10 11">
    <name type="scientific">Paenibacillus anaericanus</name>
    <dbReference type="NCBI Taxonomy" id="170367"/>
    <lineage>
        <taxon>Bacteria</taxon>
        <taxon>Bacillati</taxon>
        <taxon>Bacillota</taxon>
        <taxon>Bacilli</taxon>
        <taxon>Bacillales</taxon>
        <taxon>Paenibacillaceae</taxon>
        <taxon>Paenibacillus</taxon>
    </lineage>
</organism>
<keyword evidence="4 8" id="KW-1003">Cell membrane</keyword>
<keyword evidence="11" id="KW-1185">Reference proteome</keyword>
<dbReference type="GO" id="GO:0015385">
    <property type="term" value="F:sodium:proton antiporter activity"/>
    <property type="evidence" value="ECO:0007669"/>
    <property type="project" value="TreeGrafter"/>
</dbReference>
<keyword evidence="8" id="KW-0050">Antiport</keyword>
<keyword evidence="6 9" id="KW-1133">Transmembrane helix</keyword>
<dbReference type="RefSeq" id="WP_127194546.1">
    <property type="nucleotide sequence ID" value="NZ_RZNY01000031.1"/>
</dbReference>
<dbReference type="Proteomes" id="UP000279446">
    <property type="component" value="Unassembled WGS sequence"/>
</dbReference>
<accession>A0A3S1DKD9</accession>
<comment type="similarity">
    <text evidence="2 8">Belongs to the CPA3 antiporters (TC 2.A.63) subunit F family.</text>
</comment>
<dbReference type="Pfam" id="PF04066">
    <property type="entry name" value="MrpF_PhaF"/>
    <property type="match status" value="1"/>
</dbReference>
<dbReference type="EMBL" id="RZNY01000031">
    <property type="protein sequence ID" value="RUT41382.1"/>
    <property type="molecule type" value="Genomic_DNA"/>
</dbReference>
<dbReference type="PANTHER" id="PTHR34702">
    <property type="entry name" value="NA(+)/H(+) ANTIPORTER SUBUNIT F1"/>
    <property type="match status" value="1"/>
</dbReference>
<keyword evidence="8" id="KW-0406">Ion transport</keyword>
<comment type="subcellular location">
    <subcellularLocation>
        <location evidence="1 8">Cell membrane</location>
        <topology evidence="1 8">Multi-pass membrane protein</topology>
    </subcellularLocation>
</comment>
<evidence type="ECO:0000313" key="10">
    <source>
        <dbReference type="EMBL" id="RUT41382.1"/>
    </source>
</evidence>
<dbReference type="NCBIfam" id="NF009248">
    <property type="entry name" value="PRK12600.1"/>
    <property type="match status" value="1"/>
</dbReference>
<evidence type="ECO:0000313" key="11">
    <source>
        <dbReference type="Proteomes" id="UP000279446"/>
    </source>
</evidence>
<feature type="transmembrane region" description="Helical" evidence="9">
    <location>
        <begin position="60"/>
        <end position="82"/>
    </location>
</feature>
<dbReference type="PANTHER" id="PTHR34702:SF1">
    <property type="entry name" value="NA(+)_H(+) ANTIPORTER SUBUNIT F"/>
    <property type="match status" value="1"/>
</dbReference>
<evidence type="ECO:0000256" key="3">
    <source>
        <dbReference type="ARBA" id="ARBA00022448"/>
    </source>
</evidence>
<keyword evidence="5 9" id="KW-0812">Transmembrane</keyword>
<keyword evidence="7 8" id="KW-0472">Membrane</keyword>
<gene>
    <name evidence="10" type="ORF">EJP82_23760</name>
</gene>